<protein>
    <submittedName>
        <fullName evidence="6">Replication factor C large subunit</fullName>
    </submittedName>
</protein>
<keyword evidence="3" id="KW-0067">ATP-binding</keyword>
<dbReference type="AlphaFoldDB" id="A0A7T9DJR1"/>
<evidence type="ECO:0000313" key="6">
    <source>
        <dbReference type="EMBL" id="QQR92613.1"/>
    </source>
</evidence>
<dbReference type="InterPro" id="IPR003959">
    <property type="entry name" value="ATPase_AAA_core"/>
</dbReference>
<organism evidence="6">
    <name type="scientific">Candidatus Iainarchaeum sp</name>
    <dbReference type="NCBI Taxonomy" id="3101447"/>
    <lineage>
        <taxon>Archaea</taxon>
        <taxon>Candidatus Iainarchaeota</taxon>
        <taxon>Candidatus Iainarchaeia</taxon>
        <taxon>Candidatus Iainarchaeales</taxon>
        <taxon>Candidatus Iainarchaeaceae</taxon>
        <taxon>Candidatus Iainarchaeum</taxon>
    </lineage>
</organism>
<keyword evidence="2" id="KW-0547">Nucleotide-binding</keyword>
<dbReference type="GO" id="GO:0016887">
    <property type="term" value="F:ATP hydrolysis activity"/>
    <property type="evidence" value="ECO:0007669"/>
    <property type="project" value="InterPro"/>
</dbReference>
<dbReference type="NCBIfam" id="NF003229">
    <property type="entry name" value="PRK04195.1-5"/>
    <property type="match status" value="1"/>
</dbReference>
<dbReference type="InterPro" id="IPR003593">
    <property type="entry name" value="AAA+_ATPase"/>
</dbReference>
<name>A0A7T9DJR1_9ARCH</name>
<evidence type="ECO:0000256" key="2">
    <source>
        <dbReference type="ARBA" id="ARBA00022741"/>
    </source>
</evidence>
<dbReference type="InterPro" id="IPR047854">
    <property type="entry name" value="RFC_lid"/>
</dbReference>
<evidence type="ECO:0000256" key="3">
    <source>
        <dbReference type="ARBA" id="ARBA00022840"/>
    </source>
</evidence>
<dbReference type="PANTHER" id="PTHR23389:SF6">
    <property type="entry name" value="REPLICATION FACTOR C SUBUNIT 1"/>
    <property type="match status" value="1"/>
</dbReference>
<dbReference type="SUPFAM" id="SSF52540">
    <property type="entry name" value="P-loop containing nucleoside triphosphate hydrolases"/>
    <property type="match status" value="1"/>
</dbReference>
<dbReference type="CDD" id="cd00009">
    <property type="entry name" value="AAA"/>
    <property type="match status" value="1"/>
</dbReference>
<dbReference type="Proteomes" id="UP000596004">
    <property type="component" value="Chromosome"/>
</dbReference>
<feature type="compositionally biased region" description="Polar residues" evidence="4">
    <location>
        <begin position="428"/>
        <end position="451"/>
    </location>
</feature>
<dbReference type="SMART" id="SM00382">
    <property type="entry name" value="AAA"/>
    <property type="match status" value="1"/>
</dbReference>
<feature type="domain" description="AAA+ ATPase" evidence="5">
    <location>
        <begin position="36"/>
        <end position="159"/>
    </location>
</feature>
<gene>
    <name evidence="6" type="ORF">IPJ89_05710</name>
</gene>
<sequence length="490" mass="54952">MLIDKYTPASLQEVIGNSDCLAEVRMWAQAWQQGKNQKPLLLAGAPGVGKTATAYACAKEFGWTLVEFNASDVRDKESMEKSIAGAAYNSGFDGKRRLVLIDEIDAIHGREDKGGLSALLEIMRHAQNPLILTANDIYADKKLASVRSFAKIVQYKKVPFPSIGKWLSEIADKEGIDYDARSIQLLAKNSSGDCRAALIDLETLSNKGKKLTMEDVERSGYRERVDNIFSVIRTLYTGTSLSEIRRARFTLDMDHDLMKKWIEENIPRQFPQLESQAIAFNQLSRGDIFDGRIFRRQHYGFLRYSGDLVSTVGLAVPERAHGFIPYQFPVILKQLAMKRDSQKKVIVEKIAEKSHSSKSRWGKEMGYWEMLVENPAFAESVAAYYELDEDDMAYLFDTSADSVKIKKFMLKVAELKERLAPRAHNRNHISPQPASEDVTSSIPLVTETQSDSKTKAKRTKAGAKEAVAPADEKEEKAPKKQTSLSSFFGG</sequence>
<dbReference type="CDD" id="cd18140">
    <property type="entry name" value="HLD_clamp_RFC"/>
    <property type="match status" value="1"/>
</dbReference>
<accession>A0A7T9DJR1</accession>
<evidence type="ECO:0000256" key="1">
    <source>
        <dbReference type="ARBA" id="ARBA00022705"/>
    </source>
</evidence>
<dbReference type="EMBL" id="CP064981">
    <property type="protein sequence ID" value="QQR92613.1"/>
    <property type="molecule type" value="Genomic_DNA"/>
</dbReference>
<evidence type="ECO:0000259" key="5">
    <source>
        <dbReference type="SMART" id="SM00382"/>
    </source>
</evidence>
<dbReference type="Pfam" id="PF00004">
    <property type="entry name" value="AAA"/>
    <property type="match status" value="1"/>
</dbReference>
<dbReference type="GO" id="GO:0005524">
    <property type="term" value="F:ATP binding"/>
    <property type="evidence" value="ECO:0007669"/>
    <property type="project" value="UniProtKB-KW"/>
</dbReference>
<keyword evidence="1" id="KW-0235">DNA replication</keyword>
<proteinExistence type="predicted"/>
<dbReference type="GO" id="GO:0006260">
    <property type="term" value="P:DNA replication"/>
    <property type="evidence" value="ECO:0007669"/>
    <property type="project" value="UniProtKB-KW"/>
</dbReference>
<dbReference type="Gene3D" id="1.10.8.60">
    <property type="match status" value="1"/>
</dbReference>
<feature type="region of interest" description="Disordered" evidence="4">
    <location>
        <begin position="422"/>
        <end position="490"/>
    </location>
</feature>
<feature type="compositionally biased region" description="Polar residues" evidence="4">
    <location>
        <begin position="481"/>
        <end position="490"/>
    </location>
</feature>
<evidence type="ECO:0000256" key="4">
    <source>
        <dbReference type="SAM" id="MobiDB-lite"/>
    </source>
</evidence>
<dbReference type="Gene3D" id="3.40.50.300">
    <property type="entry name" value="P-loop containing nucleotide triphosphate hydrolases"/>
    <property type="match status" value="1"/>
</dbReference>
<dbReference type="InterPro" id="IPR027417">
    <property type="entry name" value="P-loop_NTPase"/>
</dbReference>
<dbReference type="PANTHER" id="PTHR23389">
    <property type="entry name" value="CHROMOSOME TRANSMISSION FIDELITY FACTOR 18"/>
    <property type="match status" value="1"/>
</dbReference>
<reference evidence="6" key="1">
    <citation type="submission" date="2020-11" db="EMBL/GenBank/DDBJ databases">
        <title>Connecting structure to function with the recovery of over 1000 high-quality activated sludge metagenome-assembled genomes encoding full-length rRNA genes using long-read sequencing.</title>
        <authorList>
            <person name="Singleton C.M."/>
            <person name="Petriglieri F."/>
            <person name="Kristensen J.M."/>
            <person name="Kirkegaard R.H."/>
            <person name="Michaelsen T.Y."/>
            <person name="Andersen M.H."/>
            <person name="Karst S.M."/>
            <person name="Dueholm M.S."/>
            <person name="Nielsen P.H."/>
            <person name="Albertsen M."/>
        </authorList>
    </citation>
    <scope>NUCLEOTIDE SEQUENCE</scope>
    <source>
        <strain evidence="6">Fred_18-Q3-R57-64_BAT3C.431</strain>
    </source>
</reference>